<dbReference type="Pfam" id="PF03960">
    <property type="entry name" value="ArsC"/>
    <property type="match status" value="1"/>
</dbReference>
<reference evidence="6" key="1">
    <citation type="journal article" date="2018" name="Front. Microbiol.">
        <title>Genome-Based Analysis Reveals the Taxonomy and Diversity of the Family Idiomarinaceae.</title>
        <authorList>
            <person name="Liu Y."/>
            <person name="Lai Q."/>
            <person name="Shao Z."/>
        </authorList>
    </citation>
    <scope>NUCLEOTIDE SEQUENCE [LARGE SCALE GENOMIC DNA]</scope>
    <source>
        <strain evidence="6">F23</strain>
    </source>
</reference>
<dbReference type="Gene3D" id="3.40.30.10">
    <property type="entry name" value="Glutaredoxin"/>
    <property type="match status" value="1"/>
</dbReference>
<sequence>MTAVTIYHNPRCSKSRQTLELLQQNGVEPTIIKYLETPPSQTELNQLLQKLGLSPRELMRTKEAVYKELNLADESSDDVLITAMVNNPKLIERPIVVKGDAAVLGRPPENALELIK</sequence>
<dbReference type="NCBIfam" id="TIGR00014">
    <property type="entry name" value="arsC"/>
    <property type="match status" value="1"/>
</dbReference>
<evidence type="ECO:0000256" key="4">
    <source>
        <dbReference type="RuleBase" id="RU362029"/>
    </source>
</evidence>
<keyword evidence="6" id="KW-1185">Reference proteome</keyword>
<accession>A0A432Y9B3</accession>
<protein>
    <recommendedName>
        <fullName evidence="4">Arsenate reductase</fullName>
        <ecNumber evidence="4">1.20.4.1</ecNumber>
    </recommendedName>
</protein>
<dbReference type="PANTHER" id="PTHR30041">
    <property type="entry name" value="ARSENATE REDUCTASE"/>
    <property type="match status" value="1"/>
</dbReference>
<name>A0A432Y9B3_9GAMM</name>
<organism evidence="5 6">
    <name type="scientific">Idiomarina fontislapidosi</name>
    <dbReference type="NCBI Taxonomy" id="263723"/>
    <lineage>
        <taxon>Bacteria</taxon>
        <taxon>Pseudomonadati</taxon>
        <taxon>Pseudomonadota</taxon>
        <taxon>Gammaproteobacteria</taxon>
        <taxon>Alteromonadales</taxon>
        <taxon>Idiomarinaceae</taxon>
        <taxon>Idiomarina</taxon>
    </lineage>
</organism>
<dbReference type="InterPro" id="IPR036249">
    <property type="entry name" value="Thioredoxin-like_sf"/>
</dbReference>
<dbReference type="PROSITE" id="PS51353">
    <property type="entry name" value="ARSC"/>
    <property type="match status" value="1"/>
</dbReference>
<evidence type="ECO:0000256" key="3">
    <source>
        <dbReference type="PROSITE-ProRule" id="PRU01282"/>
    </source>
</evidence>
<comment type="catalytic activity">
    <reaction evidence="4">
        <text>[glutaredoxin]-dithiol + arsenate + glutathione + H(+) = glutathionyl-S-S-[glutaredoxin] + arsenite + H2O</text>
        <dbReference type="Rhea" id="RHEA:22016"/>
        <dbReference type="Rhea" id="RHEA-COMP:10729"/>
        <dbReference type="Rhea" id="RHEA-COMP:17668"/>
        <dbReference type="ChEBI" id="CHEBI:15377"/>
        <dbReference type="ChEBI" id="CHEBI:15378"/>
        <dbReference type="ChEBI" id="CHEBI:29242"/>
        <dbReference type="ChEBI" id="CHEBI:29950"/>
        <dbReference type="ChEBI" id="CHEBI:48597"/>
        <dbReference type="ChEBI" id="CHEBI:57925"/>
        <dbReference type="ChEBI" id="CHEBI:146199"/>
        <dbReference type="EC" id="1.20.4.1"/>
    </reaction>
</comment>
<evidence type="ECO:0000256" key="2">
    <source>
        <dbReference type="ARBA" id="ARBA00023002"/>
    </source>
</evidence>
<dbReference type="OrthoDB" id="9790554at2"/>
<evidence type="ECO:0000313" key="6">
    <source>
        <dbReference type="Proteomes" id="UP000287330"/>
    </source>
</evidence>
<comment type="similarity">
    <text evidence="1 3 4">Belongs to the ArsC family.</text>
</comment>
<proteinExistence type="inferred from homology"/>
<evidence type="ECO:0000256" key="1">
    <source>
        <dbReference type="ARBA" id="ARBA00007198"/>
    </source>
</evidence>
<dbReference type="EMBL" id="PIPV01000002">
    <property type="protein sequence ID" value="RUO57512.1"/>
    <property type="molecule type" value="Genomic_DNA"/>
</dbReference>
<dbReference type="PANTHER" id="PTHR30041:SF4">
    <property type="entry name" value="ARSENATE REDUCTASE"/>
    <property type="match status" value="1"/>
</dbReference>
<keyword evidence="2 4" id="KW-0560">Oxidoreductase</keyword>
<gene>
    <name evidence="5" type="primary">arsC</name>
    <name evidence="5" type="ORF">CWE25_03345</name>
</gene>
<dbReference type="CDD" id="cd03034">
    <property type="entry name" value="ArsC_ArsC"/>
    <property type="match status" value="1"/>
</dbReference>
<dbReference type="EC" id="1.20.4.1" evidence="4"/>
<comment type="caution">
    <text evidence="5">The sequence shown here is derived from an EMBL/GenBank/DDBJ whole genome shotgun (WGS) entry which is preliminary data.</text>
</comment>
<dbReference type="SUPFAM" id="SSF52833">
    <property type="entry name" value="Thioredoxin-like"/>
    <property type="match status" value="1"/>
</dbReference>
<evidence type="ECO:0000313" key="5">
    <source>
        <dbReference type="EMBL" id="RUO57512.1"/>
    </source>
</evidence>
<dbReference type="InterPro" id="IPR006660">
    <property type="entry name" value="Arsenate_reductase-like"/>
</dbReference>
<dbReference type="AlphaFoldDB" id="A0A432Y9B3"/>
<dbReference type="GO" id="GO:0008794">
    <property type="term" value="F:arsenate reductase (glutaredoxin) activity"/>
    <property type="evidence" value="ECO:0007669"/>
    <property type="project" value="UniProtKB-UniRule"/>
</dbReference>
<dbReference type="InterPro" id="IPR006659">
    <property type="entry name" value="Arsenate_reductase"/>
</dbReference>
<dbReference type="Proteomes" id="UP000287330">
    <property type="component" value="Unassembled WGS sequence"/>
</dbReference>
<dbReference type="RefSeq" id="WP_110573389.1">
    <property type="nucleotide sequence ID" value="NZ_PIPV01000002.1"/>
</dbReference>